<sequence>MVQYCFICKWRADKEPRRSFHKFPSIESEKQKWLSIIGKSDVNIGKRTSVCSIHFEKCCFRYGLVNNREILKPDCVPSLYLTKTTETSKPVMDIPPELSIPESSLQDCIDKNYSDISASTYVELQSNDVSMNSTKNSDVSAPLVVDSNDASHKKVRIIDTAALQKFKDQLMQKSEKYQRRVQRMQQRKKKISLKKKSSDRPVENELLHTRESATRRNNGMVVCPECSTNINVEDKQKEKTNAVLVNAYQYFANECPELTRAQLRQRTAQCTGANEADVECALRIHWSQNAESSDTPYGPPHKRRRVQNQHPGEESETLYVEVEVQPGEYDEDSEEDPLSSEDEDIKPDVTETCIQQTTFIASEDIKKETVESEDGVS</sequence>
<gene>
    <name evidence="9" type="primary">LOC111351465</name>
</gene>
<dbReference type="AlphaFoldDB" id="A0A9J7DV86"/>
<proteinExistence type="predicted"/>
<feature type="domain" description="THAP-type" evidence="7">
    <location>
        <begin position="1"/>
        <end position="80"/>
    </location>
</feature>
<dbReference type="OrthoDB" id="6898549at2759"/>
<dbReference type="PANTHER" id="PTHR46600">
    <property type="entry name" value="THAP DOMAIN-CONTAINING"/>
    <property type="match status" value="1"/>
</dbReference>
<evidence type="ECO:0000256" key="2">
    <source>
        <dbReference type="ARBA" id="ARBA00022771"/>
    </source>
</evidence>
<feature type="compositionally biased region" description="Acidic residues" evidence="6">
    <location>
        <begin position="328"/>
        <end position="345"/>
    </location>
</feature>
<evidence type="ECO:0000313" key="8">
    <source>
        <dbReference type="Proteomes" id="UP000301870"/>
    </source>
</evidence>
<evidence type="ECO:0000256" key="5">
    <source>
        <dbReference type="PROSITE-ProRule" id="PRU00309"/>
    </source>
</evidence>
<reference evidence="9" key="1">
    <citation type="submission" date="2025-08" db="UniProtKB">
        <authorList>
            <consortium name="RefSeq"/>
        </authorList>
    </citation>
    <scope>IDENTIFICATION</scope>
    <source>
        <strain evidence="9">Ishihara</strain>
        <tissue evidence="9">Whole body</tissue>
    </source>
</reference>
<keyword evidence="1" id="KW-0479">Metal-binding</keyword>
<protein>
    <submittedName>
        <fullName evidence="9">Uncharacterized protein LOC111351465 isoform X1</fullName>
    </submittedName>
</protein>
<dbReference type="Pfam" id="PF05485">
    <property type="entry name" value="THAP"/>
    <property type="match status" value="1"/>
</dbReference>
<dbReference type="InterPro" id="IPR006612">
    <property type="entry name" value="THAP_Znf"/>
</dbReference>
<evidence type="ECO:0000256" key="4">
    <source>
        <dbReference type="ARBA" id="ARBA00023125"/>
    </source>
</evidence>
<evidence type="ECO:0000256" key="1">
    <source>
        <dbReference type="ARBA" id="ARBA00022723"/>
    </source>
</evidence>
<evidence type="ECO:0000256" key="6">
    <source>
        <dbReference type="SAM" id="MobiDB-lite"/>
    </source>
</evidence>
<dbReference type="RefSeq" id="XP_022819160.1">
    <property type="nucleotide sequence ID" value="XM_022963392.1"/>
</dbReference>
<dbReference type="PANTHER" id="PTHR46600:SF11">
    <property type="entry name" value="THAP DOMAIN-CONTAINING PROTEIN 10"/>
    <property type="match status" value="1"/>
</dbReference>
<keyword evidence="3" id="KW-0862">Zinc</keyword>
<feature type="region of interest" description="Disordered" evidence="6">
    <location>
        <begin position="290"/>
        <end position="350"/>
    </location>
</feature>
<dbReference type="SMART" id="SM00980">
    <property type="entry name" value="THAP"/>
    <property type="match status" value="1"/>
</dbReference>
<feature type="compositionally biased region" description="Basic and acidic residues" evidence="6">
    <location>
        <begin position="196"/>
        <end position="210"/>
    </location>
</feature>
<keyword evidence="8" id="KW-1185">Reference proteome</keyword>
<dbReference type="SUPFAM" id="SSF57716">
    <property type="entry name" value="Glucocorticoid receptor-like (DNA-binding domain)"/>
    <property type="match status" value="1"/>
</dbReference>
<organism evidence="8 9">
    <name type="scientific">Spodoptera litura</name>
    <name type="common">Asian cotton leafworm</name>
    <dbReference type="NCBI Taxonomy" id="69820"/>
    <lineage>
        <taxon>Eukaryota</taxon>
        <taxon>Metazoa</taxon>
        <taxon>Ecdysozoa</taxon>
        <taxon>Arthropoda</taxon>
        <taxon>Hexapoda</taxon>
        <taxon>Insecta</taxon>
        <taxon>Pterygota</taxon>
        <taxon>Neoptera</taxon>
        <taxon>Endopterygota</taxon>
        <taxon>Lepidoptera</taxon>
        <taxon>Glossata</taxon>
        <taxon>Ditrysia</taxon>
        <taxon>Noctuoidea</taxon>
        <taxon>Noctuidae</taxon>
        <taxon>Amphipyrinae</taxon>
        <taxon>Spodoptera</taxon>
    </lineage>
</organism>
<evidence type="ECO:0000259" key="7">
    <source>
        <dbReference type="PROSITE" id="PS50950"/>
    </source>
</evidence>
<dbReference type="GO" id="GO:0008270">
    <property type="term" value="F:zinc ion binding"/>
    <property type="evidence" value="ECO:0007669"/>
    <property type="project" value="UniProtKB-KW"/>
</dbReference>
<evidence type="ECO:0000313" key="9">
    <source>
        <dbReference type="RefSeq" id="XP_022819160.1"/>
    </source>
</evidence>
<feature type="region of interest" description="Disordered" evidence="6">
    <location>
        <begin position="176"/>
        <end position="210"/>
    </location>
</feature>
<dbReference type="Proteomes" id="UP000301870">
    <property type="component" value="Chromosome 13"/>
</dbReference>
<feature type="compositionally biased region" description="Basic residues" evidence="6">
    <location>
        <begin position="179"/>
        <end position="195"/>
    </location>
</feature>
<evidence type="ECO:0000256" key="3">
    <source>
        <dbReference type="ARBA" id="ARBA00022833"/>
    </source>
</evidence>
<keyword evidence="4 5" id="KW-0238">DNA-binding</keyword>
<dbReference type="InterPro" id="IPR026516">
    <property type="entry name" value="THAP1/10"/>
</dbReference>
<dbReference type="KEGG" id="sliu:111351465"/>
<name>A0A9J7DV86_SPOLT</name>
<accession>A0A9J7DV86</accession>
<dbReference type="Gene3D" id="6.20.210.20">
    <property type="entry name" value="THAP domain"/>
    <property type="match status" value="1"/>
</dbReference>
<dbReference type="GeneID" id="111351465"/>
<dbReference type="InterPro" id="IPR038441">
    <property type="entry name" value="THAP_Znf_sf"/>
</dbReference>
<keyword evidence="2 5" id="KW-0863">Zinc-finger</keyword>
<dbReference type="PROSITE" id="PS50950">
    <property type="entry name" value="ZF_THAP"/>
    <property type="match status" value="1"/>
</dbReference>
<dbReference type="GO" id="GO:0043565">
    <property type="term" value="F:sequence-specific DNA binding"/>
    <property type="evidence" value="ECO:0007669"/>
    <property type="project" value="InterPro"/>
</dbReference>